<feature type="region of interest" description="Disordered" evidence="2">
    <location>
        <begin position="145"/>
        <end position="176"/>
    </location>
</feature>
<keyword evidence="4" id="KW-1185">Reference proteome</keyword>
<feature type="compositionally biased region" description="Basic and acidic residues" evidence="2">
    <location>
        <begin position="145"/>
        <end position="162"/>
    </location>
</feature>
<feature type="compositionally biased region" description="Basic and acidic residues" evidence="2">
    <location>
        <begin position="197"/>
        <end position="214"/>
    </location>
</feature>
<keyword evidence="1" id="KW-0175">Coiled coil</keyword>
<feature type="compositionally biased region" description="Basic and acidic residues" evidence="2">
    <location>
        <begin position="406"/>
        <end position="415"/>
    </location>
</feature>
<evidence type="ECO:0000256" key="1">
    <source>
        <dbReference type="SAM" id="Coils"/>
    </source>
</evidence>
<dbReference type="Proteomes" id="UP001255856">
    <property type="component" value="Unassembled WGS sequence"/>
</dbReference>
<protein>
    <submittedName>
        <fullName evidence="3">Uncharacterized protein</fullName>
    </submittedName>
</protein>
<dbReference type="AlphaFoldDB" id="A0AAD9ILE1"/>
<accession>A0AAD9ILE1</accession>
<sequence length="478" mass="51392">MLRDEAGKSGADLQKEDIEMMQVEVAAKKERLNDLQGELRALETRHASFYIFDETMWQRDLRTAVLVLDRQMPLTPQDVQDALAARAASLAALHGALEALQEAKGAETALEIRAQRENLAAAAAHAEAVRLQQALADDEATLRRAARDAHSARERAERELQRARAQSARGVADWTAKAREGARELDRLRRENAARRAKMDAAARAREAKERLLRESSMASDAQGGAGCRGGLAGATPAAGPGAAGALAAQIEEEEARLAGAQQALARTRERLATSLQETRRRGATASSALEQDPAASPADLALAAAEQERGRWLKETARLDSIRGSALLALEHLVKLAWSALADGGAGEEGKHEPWTPVREPGAIEATSAVQDRLASAVRELLERGTHVGPEWLAPAKQQSSGPAKGRELRRQSEQRLAQHVSPPAPASDSSFELQSYSSDEERIIDKEYLKLRAAKLAGAAKVSATTGRLGPRTAVP</sequence>
<feature type="coiled-coil region" evidence="1">
    <location>
        <begin position="18"/>
        <end position="45"/>
    </location>
</feature>
<evidence type="ECO:0000313" key="4">
    <source>
        <dbReference type="Proteomes" id="UP001255856"/>
    </source>
</evidence>
<dbReference type="EMBL" id="JASFZW010000004">
    <property type="protein sequence ID" value="KAK2078352.1"/>
    <property type="molecule type" value="Genomic_DNA"/>
</dbReference>
<feature type="region of interest" description="Disordered" evidence="2">
    <location>
        <begin position="275"/>
        <end position="296"/>
    </location>
</feature>
<comment type="caution">
    <text evidence="3">The sequence shown here is derived from an EMBL/GenBank/DDBJ whole genome shotgun (WGS) entry which is preliminary data.</text>
</comment>
<feature type="region of interest" description="Disordered" evidence="2">
    <location>
        <begin position="197"/>
        <end position="229"/>
    </location>
</feature>
<reference evidence="3" key="1">
    <citation type="submission" date="2021-01" db="EMBL/GenBank/DDBJ databases">
        <authorList>
            <person name="Eckstrom K.M.E."/>
        </authorList>
    </citation>
    <scope>NUCLEOTIDE SEQUENCE</scope>
    <source>
        <strain evidence="3">UVCC 0001</strain>
    </source>
</reference>
<feature type="compositionally biased region" description="Polar residues" evidence="2">
    <location>
        <begin position="429"/>
        <end position="439"/>
    </location>
</feature>
<evidence type="ECO:0000313" key="3">
    <source>
        <dbReference type="EMBL" id="KAK2078352.1"/>
    </source>
</evidence>
<gene>
    <name evidence="3" type="ORF">QBZ16_003192</name>
</gene>
<feature type="region of interest" description="Disordered" evidence="2">
    <location>
        <begin position="345"/>
        <end position="364"/>
    </location>
</feature>
<feature type="region of interest" description="Disordered" evidence="2">
    <location>
        <begin position="459"/>
        <end position="478"/>
    </location>
</feature>
<feature type="region of interest" description="Disordered" evidence="2">
    <location>
        <begin position="390"/>
        <end position="440"/>
    </location>
</feature>
<name>A0AAD9ILE1_PROWI</name>
<organism evidence="3 4">
    <name type="scientific">Prototheca wickerhamii</name>
    <dbReference type="NCBI Taxonomy" id="3111"/>
    <lineage>
        <taxon>Eukaryota</taxon>
        <taxon>Viridiplantae</taxon>
        <taxon>Chlorophyta</taxon>
        <taxon>core chlorophytes</taxon>
        <taxon>Trebouxiophyceae</taxon>
        <taxon>Chlorellales</taxon>
        <taxon>Chlorellaceae</taxon>
        <taxon>Prototheca</taxon>
    </lineage>
</organism>
<proteinExistence type="predicted"/>
<evidence type="ECO:0000256" key="2">
    <source>
        <dbReference type="SAM" id="MobiDB-lite"/>
    </source>
</evidence>